<dbReference type="AlphaFoldDB" id="A0A6L3T7A2"/>
<accession>A0A6L3T7A2</accession>
<dbReference type="RefSeq" id="WP_151000123.1">
    <property type="nucleotide sequence ID" value="NZ_BPQY01000103.1"/>
</dbReference>
<reference evidence="1 2" key="1">
    <citation type="submission" date="2019-09" db="EMBL/GenBank/DDBJ databases">
        <title>YIM 48816 draft genome.</title>
        <authorList>
            <person name="Jiang L."/>
        </authorList>
    </citation>
    <scope>NUCLEOTIDE SEQUENCE [LARGE SCALE GENOMIC DNA]</scope>
    <source>
        <strain evidence="1 2">YIM 48816</strain>
    </source>
</reference>
<dbReference type="EMBL" id="VZZK01000009">
    <property type="protein sequence ID" value="KAB1079388.1"/>
    <property type="molecule type" value="Genomic_DNA"/>
</dbReference>
<evidence type="ECO:0000313" key="2">
    <source>
        <dbReference type="Proteomes" id="UP000474159"/>
    </source>
</evidence>
<name>A0A6L3T7A2_9HYPH</name>
<evidence type="ECO:0000313" key="1">
    <source>
        <dbReference type="EMBL" id="KAB1079388.1"/>
    </source>
</evidence>
<dbReference type="Proteomes" id="UP000474159">
    <property type="component" value="Unassembled WGS sequence"/>
</dbReference>
<keyword evidence="2" id="KW-1185">Reference proteome</keyword>
<protein>
    <submittedName>
        <fullName evidence="1">Uncharacterized protein</fullName>
    </submittedName>
</protein>
<dbReference type="OrthoDB" id="7364201at2"/>
<sequence>MATVAKLREGGQIVSIEVELDRRDQPQRMLFGTPGFLEWLTELLGSPDPSPLGLELSPAEQLDALFADYISGAPLNHTRQFRILRPSRSSVWELKTPDLRIFGWFLQRDCFLAVFGAWADRVKDHDLYHGYLNEVARIRQAMGLQEALCITGIDPNDVISI</sequence>
<proteinExistence type="predicted"/>
<gene>
    <name evidence="1" type="ORF">F6X53_11335</name>
</gene>
<comment type="caution">
    <text evidence="1">The sequence shown here is derived from an EMBL/GenBank/DDBJ whole genome shotgun (WGS) entry which is preliminary data.</text>
</comment>
<organism evidence="1 2">
    <name type="scientific">Methylobacterium soli</name>
    <dbReference type="NCBI Taxonomy" id="553447"/>
    <lineage>
        <taxon>Bacteria</taxon>
        <taxon>Pseudomonadati</taxon>
        <taxon>Pseudomonadota</taxon>
        <taxon>Alphaproteobacteria</taxon>
        <taxon>Hyphomicrobiales</taxon>
        <taxon>Methylobacteriaceae</taxon>
        <taxon>Methylobacterium</taxon>
    </lineage>
</organism>